<sequence>MRAAVVTRFDAPPSYGYFSEPVAGEGEVVIRVLAAPLSPIVKSLATGRHYSGTAEANFIPGIDGVGIDPDGKRVYFLFPKSPFFPNRHSVLWPIRFWYRHDQSFRFRKVWAMHGLLRS</sequence>
<dbReference type="AlphaFoldDB" id="A0ABD6XUB4"/>
<name>A0ABD6XUB4_ENTAG</name>
<dbReference type="EMBL" id="QGHE01000002">
    <property type="protein sequence ID" value="PWJ81788.1"/>
    <property type="molecule type" value="Genomic_DNA"/>
</dbReference>
<accession>A0ABD6XUB4</accession>
<reference evidence="1 2" key="1">
    <citation type="submission" date="2018-05" db="EMBL/GenBank/DDBJ databases">
        <title>Genomic Encyclopedia of Type Strains, Phase IV (KMG-V): Genome sequencing to study the core and pangenomes of soil and plant-associated prokaryotes.</title>
        <authorList>
            <person name="Whitman W."/>
        </authorList>
    </citation>
    <scope>NUCLEOTIDE SEQUENCE [LARGE SCALE GENOMIC DNA]</scope>
    <source>
        <strain evidence="1 2">PNG 92-11</strain>
    </source>
</reference>
<gene>
    <name evidence="1" type="ORF">C7430_102113</name>
</gene>
<dbReference type="RefSeq" id="WP_227028318.1">
    <property type="nucleotide sequence ID" value="NZ_JBBJPS010000025.1"/>
</dbReference>
<dbReference type="SUPFAM" id="SSF50129">
    <property type="entry name" value="GroES-like"/>
    <property type="match status" value="1"/>
</dbReference>
<dbReference type="InterPro" id="IPR011032">
    <property type="entry name" value="GroES-like_sf"/>
</dbReference>
<proteinExistence type="predicted"/>
<dbReference type="Gene3D" id="3.90.180.10">
    <property type="entry name" value="Medium-chain alcohol dehydrogenases, catalytic domain"/>
    <property type="match status" value="1"/>
</dbReference>
<dbReference type="Proteomes" id="UP000245996">
    <property type="component" value="Unassembled WGS sequence"/>
</dbReference>
<organism evidence="1 2">
    <name type="scientific">Enterobacter agglomerans</name>
    <name type="common">Erwinia herbicola</name>
    <name type="synonym">Pantoea agglomerans</name>
    <dbReference type="NCBI Taxonomy" id="549"/>
    <lineage>
        <taxon>Bacteria</taxon>
        <taxon>Pseudomonadati</taxon>
        <taxon>Pseudomonadota</taxon>
        <taxon>Gammaproteobacteria</taxon>
        <taxon>Enterobacterales</taxon>
        <taxon>Erwiniaceae</taxon>
        <taxon>Pantoea</taxon>
        <taxon>Pantoea agglomerans group</taxon>
    </lineage>
</organism>
<protein>
    <submittedName>
        <fullName evidence="1">Uncharacterized protein</fullName>
    </submittedName>
</protein>
<evidence type="ECO:0000313" key="1">
    <source>
        <dbReference type="EMBL" id="PWJ81788.1"/>
    </source>
</evidence>
<evidence type="ECO:0000313" key="2">
    <source>
        <dbReference type="Proteomes" id="UP000245996"/>
    </source>
</evidence>
<comment type="caution">
    <text evidence="1">The sequence shown here is derived from an EMBL/GenBank/DDBJ whole genome shotgun (WGS) entry which is preliminary data.</text>
</comment>